<dbReference type="AlphaFoldDB" id="A0AAN6EKD8"/>
<feature type="domain" description="Thioredoxin-like fold" evidence="3">
    <location>
        <begin position="106"/>
        <end position="202"/>
    </location>
</feature>
<sequence length="326" mass="37193">MGQGMGETPDSVGKHEHDENKHDSSTSSPKPNRPSRNPSRKQPQRPSRPSRWSLPLPIKRVFDRFPLVTYPENDLPQRAPRHRNENVLYIFQTTEPQSRDAPSYNPTCLKWQAFLKFHGIPLRTRPSNNHASPTGALPFLLPASDDPQRPASPVSANRLTRWVVSQGGKEEAVHNGQDVYTALIDHDIRSAWLYYLYLDQDNFQAVAWPLYVSSASTSYAVRSSLAHQLQAAAREELLKTNTVIDGRALYRRAEEAFQSLSTLLADQKFFFGQTTPGLFDASVFAYTQTILDDKLDWKQPALRRSLEKHENLVRHRARLMRGFFSD</sequence>
<evidence type="ECO:0000313" key="4">
    <source>
        <dbReference type="EMBL" id="KAJ8986783.1"/>
    </source>
</evidence>
<feature type="domain" description="Metaxin glutathione S-transferase" evidence="2">
    <location>
        <begin position="253"/>
        <end position="318"/>
    </location>
</feature>
<dbReference type="GO" id="GO:0007005">
    <property type="term" value="P:mitochondrion organization"/>
    <property type="evidence" value="ECO:0007669"/>
    <property type="project" value="TreeGrafter"/>
</dbReference>
<accession>A0AAN6EKD8</accession>
<dbReference type="GO" id="GO:0001401">
    <property type="term" value="C:SAM complex"/>
    <property type="evidence" value="ECO:0007669"/>
    <property type="project" value="TreeGrafter"/>
</dbReference>
<feature type="region of interest" description="Disordered" evidence="1">
    <location>
        <begin position="1"/>
        <end position="55"/>
    </location>
</feature>
<name>A0AAN6EKD8_EXODE</name>
<comment type="caution">
    <text evidence="4">The sequence shown here is derived from an EMBL/GenBank/DDBJ whole genome shotgun (WGS) entry which is preliminary data.</text>
</comment>
<dbReference type="InterPro" id="IPR012336">
    <property type="entry name" value="Thioredoxin-like_fold"/>
</dbReference>
<dbReference type="PANTHER" id="PTHR12289:SF44">
    <property type="entry name" value="OUTER MEMBRANE PROTEIN (SAM35), PUTATIVE (AFU_ORTHOLOGUE AFUA_1G13180)-RELATED"/>
    <property type="match status" value="1"/>
</dbReference>
<dbReference type="InterPro" id="IPR050931">
    <property type="entry name" value="Mito_Protein_Transport_Metaxin"/>
</dbReference>
<evidence type="ECO:0000313" key="5">
    <source>
        <dbReference type="Proteomes" id="UP001161757"/>
    </source>
</evidence>
<evidence type="ECO:0000259" key="2">
    <source>
        <dbReference type="Pfam" id="PF17171"/>
    </source>
</evidence>
<evidence type="ECO:0000256" key="1">
    <source>
        <dbReference type="SAM" id="MobiDB-lite"/>
    </source>
</evidence>
<dbReference type="InterPro" id="IPR033468">
    <property type="entry name" value="Metaxin_GST"/>
</dbReference>
<feature type="compositionally biased region" description="Low complexity" evidence="1">
    <location>
        <begin position="44"/>
        <end position="55"/>
    </location>
</feature>
<evidence type="ECO:0008006" key="6">
    <source>
        <dbReference type="Google" id="ProtNLM"/>
    </source>
</evidence>
<dbReference type="Pfam" id="PF17172">
    <property type="entry name" value="GST_N_4"/>
    <property type="match status" value="1"/>
</dbReference>
<dbReference type="Pfam" id="PF17171">
    <property type="entry name" value="GST_C_6"/>
    <property type="match status" value="1"/>
</dbReference>
<gene>
    <name evidence="4" type="ORF">HRR80_009088</name>
</gene>
<proteinExistence type="predicted"/>
<evidence type="ECO:0000259" key="3">
    <source>
        <dbReference type="Pfam" id="PF17172"/>
    </source>
</evidence>
<feature type="compositionally biased region" description="Basic and acidic residues" evidence="1">
    <location>
        <begin position="12"/>
        <end position="24"/>
    </location>
</feature>
<feature type="compositionally biased region" description="Low complexity" evidence="1">
    <location>
        <begin position="25"/>
        <end position="37"/>
    </location>
</feature>
<organism evidence="4 5">
    <name type="scientific">Exophiala dermatitidis</name>
    <name type="common">Black yeast-like fungus</name>
    <name type="synonym">Wangiella dermatitidis</name>
    <dbReference type="NCBI Taxonomy" id="5970"/>
    <lineage>
        <taxon>Eukaryota</taxon>
        <taxon>Fungi</taxon>
        <taxon>Dikarya</taxon>
        <taxon>Ascomycota</taxon>
        <taxon>Pezizomycotina</taxon>
        <taxon>Eurotiomycetes</taxon>
        <taxon>Chaetothyriomycetidae</taxon>
        <taxon>Chaetothyriales</taxon>
        <taxon>Herpotrichiellaceae</taxon>
        <taxon>Exophiala</taxon>
    </lineage>
</organism>
<dbReference type="EMBL" id="JAJGCB010000031">
    <property type="protein sequence ID" value="KAJ8986783.1"/>
    <property type="molecule type" value="Genomic_DNA"/>
</dbReference>
<protein>
    <recommendedName>
        <fullName evidence="6">Mitochondrial outer membrane protein</fullName>
    </recommendedName>
</protein>
<feature type="region of interest" description="Disordered" evidence="1">
    <location>
        <begin position="126"/>
        <end position="153"/>
    </location>
</feature>
<dbReference type="Proteomes" id="UP001161757">
    <property type="component" value="Unassembled WGS sequence"/>
</dbReference>
<dbReference type="CDD" id="cd03193">
    <property type="entry name" value="GST_C_Metaxin"/>
    <property type="match status" value="1"/>
</dbReference>
<reference evidence="4" key="1">
    <citation type="submission" date="2023-01" db="EMBL/GenBank/DDBJ databases">
        <title>Exophiala dermititidis isolated from Cystic Fibrosis Patient.</title>
        <authorList>
            <person name="Kurbessoian T."/>
            <person name="Crocker A."/>
            <person name="Murante D."/>
            <person name="Hogan D.A."/>
            <person name="Stajich J.E."/>
        </authorList>
    </citation>
    <scope>NUCLEOTIDE SEQUENCE</scope>
    <source>
        <strain evidence="4">Ex8</strain>
    </source>
</reference>
<dbReference type="PANTHER" id="PTHR12289">
    <property type="entry name" value="METAXIN RELATED"/>
    <property type="match status" value="1"/>
</dbReference>